<dbReference type="PANTHER" id="PTHR13723">
    <property type="entry name" value="ADAMTS A DISINTEGRIN AND METALLOPROTEASE WITH THROMBOSPONDIN MOTIFS PROTEASE"/>
    <property type="match status" value="1"/>
</dbReference>
<comment type="caution">
    <text evidence="19">The sequence shown here is derived from an EMBL/GenBank/DDBJ whole genome shotgun (WGS) entry which is preliminary data.</text>
</comment>
<evidence type="ECO:0000256" key="5">
    <source>
        <dbReference type="ARBA" id="ARBA00022723"/>
    </source>
</evidence>
<dbReference type="Pfam" id="PF01562">
    <property type="entry name" value="Pep_M12B_propep"/>
    <property type="match status" value="1"/>
</dbReference>
<dbReference type="Proteomes" id="UP001163046">
    <property type="component" value="Unassembled WGS sequence"/>
</dbReference>
<evidence type="ECO:0000256" key="2">
    <source>
        <dbReference type="ARBA" id="ARBA00022525"/>
    </source>
</evidence>
<feature type="binding site" evidence="14 16">
    <location>
        <position position="270"/>
    </location>
    <ligand>
        <name>Zn(2+)</name>
        <dbReference type="ChEBI" id="CHEBI:29105"/>
        <note>catalytic</note>
    </ligand>
</feature>
<feature type="disulfide bond" evidence="15">
    <location>
        <begin position="365"/>
        <end position="396"/>
    </location>
</feature>
<accession>A0A9W9ZKJ0</accession>
<keyword evidence="8" id="KW-0378">Hydrolase</keyword>
<evidence type="ECO:0000256" key="15">
    <source>
        <dbReference type="PIRSR" id="PIRSR613273-3"/>
    </source>
</evidence>
<dbReference type="PANTHER" id="PTHR13723:SF200">
    <property type="entry name" value="ADAM METALLOPEPTIDASE WITH THROMBOSPONDIN TYPE 1 MOTIF B, ISOFORM B"/>
    <property type="match status" value="1"/>
</dbReference>
<feature type="disulfide bond" evidence="15">
    <location>
        <begin position="358"/>
        <end position="377"/>
    </location>
</feature>
<dbReference type="PROSITE" id="PS50092">
    <property type="entry name" value="TSP1"/>
    <property type="match status" value="3"/>
</dbReference>
<feature type="disulfide bond" evidence="15">
    <location>
        <begin position="425"/>
        <end position="463"/>
    </location>
</feature>
<sequence>MRRVLPLILHFVWLLHESKASSKPELHTILSRDEMRRYLQTDFQDTEYDITRILDNRRKRSARSSQQEVRLTAFGKDFELKLEPNDDVITDGGLSIERRTADGLLTKETHRPLGRFYVGHVTSDPKSHVAVRETGEGGPTGARHWKGTGYHAISRRSIQDLPNKDNKSTPIGGIVLAVFLAVFMRISRLYKDRSIGMQVSWVLVKVFLLEGFDPDLDFTVNNIKSAGKSICGLNSCYMDGLAYFKRPCSRNWGVSVNEATGLTAAYTVAHEMGHNIGVGHDRGVCAKGYIMHSVQSSGSNSFHWSPCSRNQLRKIFTSHTCFHNKPPKQLPSPTRLPGYTADVDRQCQLAHGTEYQACPSTRGSCGALYCTKGGGSCYSRGAPVAEGTECGDRKWCRAGVCTDVGSSLPPPINGGWGPWGPYGACTRTCGGGVRHRSRQCNNPEPHYYGKPCKGSSKGHFVLCNTQECKVDYFRHKQCEARNSGSTKYRVHFLGGSGKCTLACVSGSTGYYFGHVKDGTRCEDNKFVHDVCIEGKCNVVGCDKILRSEKVFDRCLNCGGDGGSCALTKGIYTKNYRVYGAKNGDIMFTIPKGATNVKIVEMRKTYNFLSIVSNTTGKYYVPVPSWTKTYKAAGSLIYHYMDKYIDAEIISIRGPINEALDAMYVYSGYHSNPGISYSFYLPGNGKSTKFVWKQKNEGGCSTTCAGGVQLIKVTCHRQDDDTEVTPVLLFKLGIWSPCSEPCGGGQQHRNLTCVQVVTQDVTKVLPESACAHLSKPDSKQKCNNVDCMPEWILGEWSQCSVPCGSGNKTRQVDCKKKFGNSTWSVLKTDECSEKPSSSISCDEMPCYKWRVNYPCVNCGGSNWKNYAPIGCFKDMNQARRPLPELIGNYRKDINWQHMSKTVMKCAQDAWKKQFPVFGVQFYGECWSGAKGYVTYSNDGFNLQGCWEGVGRTNNNYVYAFTGLVTQPLVDCIYTVTNQTVTEDKCASTKPLAKLKLCSHVCAKGQT</sequence>
<protein>
    <submittedName>
        <fullName evidence="19">Metalloendopeptidase</fullName>
    </submittedName>
</protein>
<evidence type="ECO:0000256" key="11">
    <source>
        <dbReference type="ARBA" id="ARBA00023157"/>
    </source>
</evidence>
<feature type="binding site" evidence="14 16">
    <location>
        <position position="280"/>
    </location>
    <ligand>
        <name>Zn(2+)</name>
        <dbReference type="ChEBI" id="CHEBI:29105"/>
        <note>catalytic</note>
    </ligand>
</feature>
<evidence type="ECO:0000256" key="17">
    <source>
        <dbReference type="SAM" id="SignalP"/>
    </source>
</evidence>
<evidence type="ECO:0000256" key="6">
    <source>
        <dbReference type="ARBA" id="ARBA00022729"/>
    </source>
</evidence>
<dbReference type="InterPro" id="IPR050439">
    <property type="entry name" value="ADAMTS_ADAMTS-like"/>
</dbReference>
<keyword evidence="10" id="KW-0482">Metalloprotease</keyword>
<dbReference type="AlphaFoldDB" id="A0A9W9ZKJ0"/>
<dbReference type="Gene3D" id="2.20.100.10">
    <property type="entry name" value="Thrombospondin type-1 (TSP1) repeat"/>
    <property type="match status" value="3"/>
</dbReference>
<keyword evidence="2" id="KW-0964">Secreted</keyword>
<evidence type="ECO:0000256" key="4">
    <source>
        <dbReference type="ARBA" id="ARBA00022670"/>
    </source>
</evidence>
<keyword evidence="6 17" id="KW-0732">Signal</keyword>
<dbReference type="InterPro" id="IPR045371">
    <property type="entry name" value="ADAMTS_CR_3"/>
</dbReference>
<dbReference type="Pfam" id="PF19236">
    <property type="entry name" value="ADAMTS_CR_3"/>
    <property type="match status" value="1"/>
</dbReference>
<dbReference type="Gene3D" id="2.60.120.830">
    <property type="match status" value="1"/>
</dbReference>
<dbReference type="Pfam" id="PF19030">
    <property type="entry name" value="TSP1_ADAMTS"/>
    <property type="match status" value="2"/>
</dbReference>
<evidence type="ECO:0000256" key="16">
    <source>
        <dbReference type="PROSITE-ProRule" id="PRU00276"/>
    </source>
</evidence>
<dbReference type="InterPro" id="IPR002870">
    <property type="entry name" value="Peptidase_M12B_N"/>
</dbReference>
<feature type="signal peptide" evidence="17">
    <location>
        <begin position="1"/>
        <end position="20"/>
    </location>
</feature>
<comment type="cofactor">
    <cofactor evidence="14">
        <name>Zn(2+)</name>
        <dbReference type="ChEBI" id="CHEBI:29105"/>
    </cofactor>
    <text evidence="14">Binds 1 zinc ion per subunit.</text>
</comment>
<evidence type="ECO:0000256" key="8">
    <source>
        <dbReference type="ARBA" id="ARBA00022801"/>
    </source>
</evidence>
<keyword evidence="3" id="KW-0272">Extracellular matrix</keyword>
<dbReference type="Pfam" id="PF01421">
    <property type="entry name" value="Reprolysin"/>
    <property type="match status" value="1"/>
</dbReference>
<keyword evidence="12" id="KW-0325">Glycoprotein</keyword>
<evidence type="ECO:0000256" key="14">
    <source>
        <dbReference type="PIRSR" id="PIRSR613273-2"/>
    </source>
</evidence>
<dbReference type="InterPro" id="IPR041645">
    <property type="entry name" value="ADAMTS_CR_2"/>
</dbReference>
<evidence type="ECO:0000313" key="19">
    <source>
        <dbReference type="EMBL" id="KAJ7383377.1"/>
    </source>
</evidence>
<reference evidence="19" key="1">
    <citation type="submission" date="2023-01" db="EMBL/GenBank/DDBJ databases">
        <title>Genome assembly of the deep-sea coral Lophelia pertusa.</title>
        <authorList>
            <person name="Herrera S."/>
            <person name="Cordes E."/>
        </authorList>
    </citation>
    <scope>NUCLEOTIDE SEQUENCE</scope>
    <source>
        <strain evidence="19">USNM1676648</strain>
        <tissue evidence="19">Polyp</tissue>
    </source>
</reference>
<evidence type="ECO:0000256" key="13">
    <source>
        <dbReference type="PIRSR" id="PIRSR613273-1"/>
    </source>
</evidence>
<evidence type="ECO:0000259" key="18">
    <source>
        <dbReference type="PROSITE" id="PS50215"/>
    </source>
</evidence>
<keyword evidence="20" id="KW-1185">Reference proteome</keyword>
<feature type="disulfide bond" evidence="15">
    <location>
        <begin position="429"/>
        <end position="468"/>
    </location>
</feature>
<comment type="subcellular location">
    <subcellularLocation>
        <location evidence="1">Secreted</location>
        <location evidence="1">Extracellular space</location>
        <location evidence="1">Extracellular matrix</location>
    </subcellularLocation>
</comment>
<feature type="active site" evidence="13 16">
    <location>
        <position position="271"/>
    </location>
</feature>
<keyword evidence="7" id="KW-0677">Repeat</keyword>
<evidence type="ECO:0000313" key="20">
    <source>
        <dbReference type="Proteomes" id="UP001163046"/>
    </source>
</evidence>
<dbReference type="InterPro" id="IPR010294">
    <property type="entry name" value="ADAMTS_spacer1"/>
</dbReference>
<keyword evidence="4" id="KW-0645">Protease</keyword>
<feature type="disulfide bond" evidence="15">
    <location>
        <begin position="285"/>
        <end position="307"/>
    </location>
</feature>
<feature type="disulfide bond" evidence="15">
    <location>
        <begin position="231"/>
        <end position="236"/>
    </location>
</feature>
<evidence type="ECO:0000256" key="10">
    <source>
        <dbReference type="ARBA" id="ARBA00023049"/>
    </source>
</evidence>
<evidence type="ECO:0000256" key="3">
    <source>
        <dbReference type="ARBA" id="ARBA00022530"/>
    </source>
</evidence>
<feature type="disulfide bond" evidence="15">
    <location>
        <begin position="248"/>
        <end position="321"/>
    </location>
</feature>
<dbReference type="GO" id="GO:0004222">
    <property type="term" value="F:metalloendopeptidase activity"/>
    <property type="evidence" value="ECO:0007669"/>
    <property type="project" value="InterPro"/>
</dbReference>
<feature type="disulfide bond" evidence="15">
    <location>
        <begin position="347"/>
        <end position="370"/>
    </location>
</feature>
<feature type="binding site" evidence="14">
    <location>
        <position position="321"/>
    </location>
    <ligand>
        <name>Ca(2+)</name>
        <dbReference type="ChEBI" id="CHEBI:29108"/>
        <label>1</label>
    </ligand>
</feature>
<dbReference type="PROSITE" id="PS50215">
    <property type="entry name" value="ADAM_MEPRO"/>
    <property type="match status" value="1"/>
</dbReference>
<evidence type="ECO:0000256" key="1">
    <source>
        <dbReference type="ARBA" id="ARBA00004498"/>
    </source>
</evidence>
<dbReference type="InterPro" id="IPR036383">
    <property type="entry name" value="TSP1_rpt_sf"/>
</dbReference>
<gene>
    <name evidence="19" type="primary">ADAMTS10_8</name>
    <name evidence="19" type="ORF">OS493_028458</name>
</gene>
<dbReference type="Gene3D" id="3.40.390.10">
    <property type="entry name" value="Collagenase (Catalytic Domain)"/>
    <property type="match status" value="1"/>
</dbReference>
<feature type="disulfide bond" evidence="15">
    <location>
        <begin position="440"/>
        <end position="452"/>
    </location>
</feature>
<dbReference type="InterPro" id="IPR024079">
    <property type="entry name" value="MetalloPept_cat_dom_sf"/>
</dbReference>
<comment type="caution">
    <text evidence="16">Lacks conserved residue(s) required for the propagation of feature annotation.</text>
</comment>
<feature type="disulfide bond" evidence="15">
    <location>
        <begin position="390"/>
        <end position="401"/>
    </location>
</feature>
<dbReference type="Pfam" id="PF05986">
    <property type="entry name" value="ADAMTS_spacer1"/>
    <property type="match status" value="1"/>
</dbReference>
<keyword evidence="14" id="KW-0106">Calcium</keyword>
<dbReference type="InterPro" id="IPR013273">
    <property type="entry name" value="ADAMTS/ADAMTS-like"/>
</dbReference>
<dbReference type="Gene3D" id="3.40.1620.60">
    <property type="match status" value="1"/>
</dbReference>
<dbReference type="OrthoDB" id="412680at2759"/>
<organism evidence="19 20">
    <name type="scientific">Desmophyllum pertusum</name>
    <dbReference type="NCBI Taxonomy" id="174260"/>
    <lineage>
        <taxon>Eukaryota</taxon>
        <taxon>Metazoa</taxon>
        <taxon>Cnidaria</taxon>
        <taxon>Anthozoa</taxon>
        <taxon>Hexacorallia</taxon>
        <taxon>Scleractinia</taxon>
        <taxon>Caryophylliina</taxon>
        <taxon>Caryophylliidae</taxon>
        <taxon>Desmophyllum</taxon>
    </lineage>
</organism>
<dbReference type="PRINTS" id="PR01857">
    <property type="entry name" value="ADAMTSFAMILY"/>
</dbReference>
<dbReference type="SMART" id="SM00209">
    <property type="entry name" value="TSP1"/>
    <property type="match status" value="3"/>
</dbReference>
<name>A0A9W9ZKJ0_9CNID</name>
<dbReference type="InterPro" id="IPR001590">
    <property type="entry name" value="Peptidase_M12B"/>
</dbReference>
<evidence type="ECO:0000256" key="12">
    <source>
        <dbReference type="ARBA" id="ARBA00023180"/>
    </source>
</evidence>
<feature type="binding site" evidence="14 16">
    <location>
        <position position="274"/>
    </location>
    <ligand>
        <name>Zn(2+)</name>
        <dbReference type="ChEBI" id="CHEBI:29105"/>
        <note>catalytic</note>
    </ligand>
</feature>
<keyword evidence="11 15" id="KW-1015">Disulfide bond</keyword>
<dbReference type="SUPFAM" id="SSF55486">
    <property type="entry name" value="Metalloproteases ('zincins'), catalytic domain"/>
    <property type="match status" value="1"/>
</dbReference>
<dbReference type="GO" id="GO:0006508">
    <property type="term" value="P:proteolysis"/>
    <property type="evidence" value="ECO:0007669"/>
    <property type="project" value="UniProtKB-KW"/>
</dbReference>
<dbReference type="GO" id="GO:0031012">
    <property type="term" value="C:extracellular matrix"/>
    <property type="evidence" value="ECO:0007669"/>
    <property type="project" value="TreeGrafter"/>
</dbReference>
<evidence type="ECO:0000256" key="7">
    <source>
        <dbReference type="ARBA" id="ARBA00022737"/>
    </source>
</evidence>
<keyword evidence="5 14" id="KW-0479">Metal-binding</keyword>
<dbReference type="GO" id="GO:0046872">
    <property type="term" value="F:metal ion binding"/>
    <property type="evidence" value="ECO:0007669"/>
    <property type="project" value="UniProtKB-KW"/>
</dbReference>
<dbReference type="FunFam" id="2.20.100.10:FF:000001">
    <property type="entry name" value="semaphorin-5A isoform X1"/>
    <property type="match status" value="1"/>
</dbReference>
<feature type="chain" id="PRO_5040863954" evidence="17">
    <location>
        <begin position="21"/>
        <end position="1005"/>
    </location>
</feature>
<dbReference type="EMBL" id="MU825900">
    <property type="protein sequence ID" value="KAJ7383377.1"/>
    <property type="molecule type" value="Genomic_DNA"/>
</dbReference>
<feature type="domain" description="Peptidase M12B" evidence="18">
    <location>
        <begin position="240"/>
        <end position="326"/>
    </location>
</feature>
<dbReference type="InterPro" id="IPR000884">
    <property type="entry name" value="TSP1_rpt"/>
</dbReference>
<evidence type="ECO:0000256" key="9">
    <source>
        <dbReference type="ARBA" id="ARBA00022833"/>
    </source>
</evidence>
<dbReference type="Pfam" id="PF17771">
    <property type="entry name" value="ADAMTS_CR_2"/>
    <property type="match status" value="1"/>
</dbReference>
<dbReference type="SUPFAM" id="SSF82895">
    <property type="entry name" value="TSP-1 type 1 repeat"/>
    <property type="match status" value="3"/>
</dbReference>
<dbReference type="FunFam" id="2.20.100.10:FF:000005">
    <property type="entry name" value="ADAM metallopeptidase with thrombospondin type 1 motif 9"/>
    <property type="match status" value="1"/>
</dbReference>
<proteinExistence type="predicted"/>
<dbReference type="GO" id="GO:0030198">
    <property type="term" value="P:extracellular matrix organization"/>
    <property type="evidence" value="ECO:0007669"/>
    <property type="project" value="InterPro"/>
</dbReference>
<dbReference type="Pfam" id="PF00090">
    <property type="entry name" value="TSP_1"/>
    <property type="match status" value="1"/>
</dbReference>
<keyword evidence="9 14" id="KW-0862">Zinc</keyword>